<name>W7DDT7_9LIST</name>
<dbReference type="Proteomes" id="UP000019241">
    <property type="component" value="Unassembled WGS sequence"/>
</dbReference>
<organism evidence="1 2">
    <name type="scientific">Listeria fleischmannii FSL S10-1203</name>
    <dbReference type="NCBI Taxonomy" id="1265822"/>
    <lineage>
        <taxon>Bacteria</taxon>
        <taxon>Bacillati</taxon>
        <taxon>Bacillota</taxon>
        <taxon>Bacilli</taxon>
        <taxon>Bacillales</taxon>
        <taxon>Listeriaceae</taxon>
        <taxon>Listeria</taxon>
    </lineage>
</organism>
<sequence length="258" mass="29977">MLILKIIKMQIISICSWLNMSKKIVLIIISLFLVSGCMNTDGSEPKMKDIKDISTSIHPTTDFNLKEAVKKGIGTENKYKEAQSIYLYFFSEYLNSIYDFRQVDDTLNGKGFVPTKKRNYYQQNSQLESEYIYIRNNVHPERLSQKDIDYLMTTGKKSEDKHAQSIIKKTNMDVMSIQLKDNNEKYKTSYEKSNTKETIVSNDALVLYIEYKDIKKDDNDYVKKGNQEAQVVENQVILPVKDALNDLPNDVEVFNITW</sequence>
<evidence type="ECO:0000313" key="1">
    <source>
        <dbReference type="EMBL" id="EUJ53180.1"/>
    </source>
</evidence>
<comment type="caution">
    <text evidence="1">The sequence shown here is derived from an EMBL/GenBank/DDBJ whole genome shotgun (WGS) entry which is preliminary data.</text>
</comment>
<dbReference type="EMBL" id="AODM01000039">
    <property type="protein sequence ID" value="EUJ53180.1"/>
    <property type="molecule type" value="Genomic_DNA"/>
</dbReference>
<proteinExistence type="predicted"/>
<accession>W7DDT7</accession>
<protein>
    <recommendedName>
        <fullName evidence="3">Lipoprotein</fullName>
    </recommendedName>
</protein>
<gene>
    <name evidence="1" type="ORF">MCOL2_11342</name>
</gene>
<evidence type="ECO:0000313" key="2">
    <source>
        <dbReference type="Proteomes" id="UP000019241"/>
    </source>
</evidence>
<reference evidence="1 2" key="1">
    <citation type="submission" date="2012-12" db="EMBL/GenBank/DDBJ databases">
        <title>Novel taxa of Listeriaceae from agricultural environments in the United States.</title>
        <authorList>
            <person name="den Bakker H.C."/>
            <person name="Allred A."/>
            <person name="Warchocki S."/>
            <person name="Wright E.M."/>
            <person name="Burrell A."/>
            <person name="Nightingale K.K."/>
            <person name="Kephart D."/>
            <person name="Wiedmann M."/>
        </authorList>
    </citation>
    <scope>NUCLEOTIDE SEQUENCE [LARGE SCALE GENOMIC DNA]</scope>
    <source>
        <strain evidence="1 2">FSL S10-1203</strain>
    </source>
</reference>
<dbReference type="AlphaFoldDB" id="W7DDT7"/>
<evidence type="ECO:0008006" key="3">
    <source>
        <dbReference type="Google" id="ProtNLM"/>
    </source>
</evidence>
<dbReference type="PATRIC" id="fig|1265822.4.peg.2300"/>